<dbReference type="SUPFAM" id="SSF74653">
    <property type="entry name" value="TolA/TonB C-terminal domain"/>
    <property type="match status" value="1"/>
</dbReference>
<dbReference type="Gene3D" id="3.30.1150.10">
    <property type="match status" value="1"/>
</dbReference>
<proteinExistence type="predicted"/>
<gene>
    <name evidence="2" type="ORF">GCM10009123_15010</name>
</gene>
<dbReference type="PROSITE" id="PS52015">
    <property type="entry name" value="TONB_CTD"/>
    <property type="match status" value="1"/>
</dbReference>
<evidence type="ECO:0000313" key="3">
    <source>
        <dbReference type="Proteomes" id="UP001501221"/>
    </source>
</evidence>
<dbReference type="Pfam" id="PF03544">
    <property type="entry name" value="TonB_C"/>
    <property type="match status" value="1"/>
</dbReference>
<evidence type="ECO:0000313" key="2">
    <source>
        <dbReference type="EMBL" id="GAA0208548.1"/>
    </source>
</evidence>
<sequence length="97" mass="11196">MRILITVLLILISPLLKANEVVFPEGVESGYVLFKLDISKEGKPINIDIVEDYPKGVFVESALKALKQWTFKVRYIDGEPVMQENMTYKMEFKVEEE</sequence>
<accession>A0ABN0T0Z6</accession>
<dbReference type="Proteomes" id="UP001501221">
    <property type="component" value="Unassembled WGS sequence"/>
</dbReference>
<feature type="domain" description="TonB C-terminal" evidence="1">
    <location>
        <begin position="4"/>
        <end position="97"/>
    </location>
</feature>
<dbReference type="RefSeq" id="WP_343988824.1">
    <property type="nucleotide sequence ID" value="NZ_BAAAFM010000003.1"/>
</dbReference>
<comment type="caution">
    <text evidence="2">The sequence shown here is derived from an EMBL/GenBank/DDBJ whole genome shotgun (WGS) entry which is preliminary data.</text>
</comment>
<organism evidence="2 3">
    <name type="scientific">Kangiella japonica</name>
    <dbReference type="NCBI Taxonomy" id="647384"/>
    <lineage>
        <taxon>Bacteria</taxon>
        <taxon>Pseudomonadati</taxon>
        <taxon>Pseudomonadota</taxon>
        <taxon>Gammaproteobacteria</taxon>
        <taxon>Kangiellales</taxon>
        <taxon>Kangiellaceae</taxon>
        <taxon>Kangiella</taxon>
    </lineage>
</organism>
<keyword evidence="3" id="KW-1185">Reference proteome</keyword>
<name>A0ABN0T0Z6_9GAMM</name>
<reference evidence="2 3" key="1">
    <citation type="journal article" date="2019" name="Int. J. Syst. Evol. Microbiol.">
        <title>The Global Catalogue of Microorganisms (GCM) 10K type strain sequencing project: providing services to taxonomists for standard genome sequencing and annotation.</title>
        <authorList>
            <consortium name="The Broad Institute Genomics Platform"/>
            <consortium name="The Broad Institute Genome Sequencing Center for Infectious Disease"/>
            <person name="Wu L."/>
            <person name="Ma J."/>
        </authorList>
    </citation>
    <scope>NUCLEOTIDE SEQUENCE [LARGE SCALE GENOMIC DNA]</scope>
    <source>
        <strain evidence="2 3">JCM 16211</strain>
    </source>
</reference>
<evidence type="ECO:0000259" key="1">
    <source>
        <dbReference type="PROSITE" id="PS52015"/>
    </source>
</evidence>
<protein>
    <recommendedName>
        <fullName evidence="1">TonB C-terminal domain-containing protein</fullName>
    </recommendedName>
</protein>
<dbReference type="EMBL" id="BAAAFM010000003">
    <property type="protein sequence ID" value="GAA0208548.1"/>
    <property type="molecule type" value="Genomic_DNA"/>
</dbReference>
<dbReference type="InterPro" id="IPR037682">
    <property type="entry name" value="TonB_C"/>
</dbReference>